<dbReference type="InterPro" id="IPR032675">
    <property type="entry name" value="LRR_dom_sf"/>
</dbReference>
<gene>
    <name evidence="7" type="ORF">TSUD_80840</name>
</gene>
<keyword evidence="4" id="KW-0812">Transmembrane</keyword>
<dbReference type="FunFam" id="3.80.10.10:FF:000452">
    <property type="entry name" value="Probable LRR receptor-like serine/threonine-protein kinase RFK1"/>
    <property type="match status" value="1"/>
</dbReference>
<keyword evidence="4" id="KW-0472">Membrane</keyword>
<keyword evidence="4" id="KW-1133">Transmembrane helix</keyword>
<evidence type="ECO:0000313" key="8">
    <source>
        <dbReference type="Proteomes" id="UP000242715"/>
    </source>
</evidence>
<dbReference type="OrthoDB" id="1867350at2759"/>
<proteinExistence type="predicted"/>
<feature type="domain" description="Disease resistance R13L4/SHOC-2-like LRR" evidence="6">
    <location>
        <begin position="145"/>
        <end position="255"/>
    </location>
</feature>
<dbReference type="Gene3D" id="1.10.510.10">
    <property type="entry name" value="Transferase(Phosphotransferase) domain 1"/>
    <property type="match status" value="1"/>
</dbReference>
<dbReference type="FunFam" id="3.80.10.10:FF:000433">
    <property type="entry name" value="Putative LRR receptor-like serine/threonine-protein kinase isoform A"/>
    <property type="match status" value="1"/>
</dbReference>
<dbReference type="PANTHER" id="PTHR48006:SF72">
    <property type="entry name" value="LRR RECEPTOR-LIKE SERINE_THREONINE-PROTEIN KINASE RFK1-RELATED"/>
    <property type="match status" value="1"/>
</dbReference>
<feature type="signal peptide" evidence="5">
    <location>
        <begin position="1"/>
        <end position="26"/>
    </location>
</feature>
<keyword evidence="5" id="KW-0732">Signal</keyword>
<dbReference type="GO" id="GO:0004674">
    <property type="term" value="F:protein serine/threonine kinase activity"/>
    <property type="evidence" value="ECO:0007669"/>
    <property type="project" value="TreeGrafter"/>
</dbReference>
<feature type="region of interest" description="Disordered" evidence="3">
    <location>
        <begin position="585"/>
        <end position="606"/>
    </location>
</feature>
<reference evidence="8" key="1">
    <citation type="journal article" date="2017" name="Front. Plant Sci.">
        <title>Climate Clever Clovers: New Paradigm to Reduce the Environmental Footprint of Ruminants by Breeding Low Methanogenic Forages Utilizing Haplotype Variation.</title>
        <authorList>
            <person name="Kaur P."/>
            <person name="Appels R."/>
            <person name="Bayer P.E."/>
            <person name="Keeble-Gagnere G."/>
            <person name="Wang J."/>
            <person name="Hirakawa H."/>
            <person name="Shirasawa K."/>
            <person name="Vercoe P."/>
            <person name="Stefanova K."/>
            <person name="Durmic Z."/>
            <person name="Nichols P."/>
            <person name="Revell C."/>
            <person name="Isobe S.N."/>
            <person name="Edwards D."/>
            <person name="Erskine W."/>
        </authorList>
    </citation>
    <scope>NUCLEOTIDE SEQUENCE [LARGE SCALE GENOMIC DNA]</scope>
    <source>
        <strain evidence="8">cv. Daliak</strain>
    </source>
</reference>
<evidence type="ECO:0000256" key="2">
    <source>
        <dbReference type="ARBA" id="ARBA00022737"/>
    </source>
</evidence>
<evidence type="ECO:0000256" key="4">
    <source>
        <dbReference type="SAM" id="Phobius"/>
    </source>
</evidence>
<dbReference type="AlphaFoldDB" id="A0A2Z6MRC3"/>
<dbReference type="InterPro" id="IPR051824">
    <property type="entry name" value="LRR_Rcpt-Like_S/T_Kinase"/>
</dbReference>
<dbReference type="Pfam" id="PF00560">
    <property type="entry name" value="LRR_1"/>
    <property type="match status" value="2"/>
</dbReference>
<evidence type="ECO:0000259" key="6">
    <source>
        <dbReference type="Pfam" id="PF23598"/>
    </source>
</evidence>
<feature type="compositionally biased region" description="Polar residues" evidence="3">
    <location>
        <begin position="590"/>
        <end position="606"/>
    </location>
</feature>
<dbReference type="Gene3D" id="3.80.10.10">
    <property type="entry name" value="Ribonuclease Inhibitor"/>
    <property type="match status" value="3"/>
</dbReference>
<dbReference type="InterPro" id="IPR001611">
    <property type="entry name" value="Leu-rich_rpt"/>
</dbReference>
<organism evidence="7 8">
    <name type="scientific">Trifolium subterraneum</name>
    <name type="common">Subterranean clover</name>
    <dbReference type="NCBI Taxonomy" id="3900"/>
    <lineage>
        <taxon>Eukaryota</taxon>
        <taxon>Viridiplantae</taxon>
        <taxon>Streptophyta</taxon>
        <taxon>Embryophyta</taxon>
        <taxon>Tracheophyta</taxon>
        <taxon>Spermatophyta</taxon>
        <taxon>Magnoliopsida</taxon>
        <taxon>eudicotyledons</taxon>
        <taxon>Gunneridae</taxon>
        <taxon>Pentapetalae</taxon>
        <taxon>rosids</taxon>
        <taxon>fabids</taxon>
        <taxon>Fabales</taxon>
        <taxon>Fabaceae</taxon>
        <taxon>Papilionoideae</taxon>
        <taxon>50 kb inversion clade</taxon>
        <taxon>NPAAA clade</taxon>
        <taxon>Hologalegina</taxon>
        <taxon>IRL clade</taxon>
        <taxon>Trifolieae</taxon>
        <taxon>Trifolium</taxon>
    </lineage>
</organism>
<dbReference type="GO" id="GO:0016020">
    <property type="term" value="C:membrane"/>
    <property type="evidence" value="ECO:0007669"/>
    <property type="project" value="UniProtKB-SubCell"/>
</dbReference>
<keyword evidence="2" id="KW-0677">Repeat</keyword>
<dbReference type="InterPro" id="IPR055414">
    <property type="entry name" value="LRR_R13L4/SHOC2-like"/>
</dbReference>
<feature type="chain" id="PRO_5016391925" description="Disease resistance R13L4/SHOC-2-like LRR domain-containing protein" evidence="5">
    <location>
        <begin position="27"/>
        <end position="622"/>
    </location>
</feature>
<accession>A0A2Z6MRC3</accession>
<sequence>MMLSKIFFAFSIIAFTCFNSFDYAESKLPQQEIDALEEITRTMGATYWKFDGDSCQIKIIGLTQNPPDGSESNIDCYCSSVNDTFCHVGLNLPGTLPPQLVKLPYLKEIDFALNYLNGTIPKEWASTELTSISLLVNRLSGEIPKELGNITTLTYLNLEANQFVGLVPSELGSLSNLQTLILSSNKLSGNLPVTLAKLHNLTDFRINDNSFNGKIPSFITTWQQLQRLEMHASGLEGPIPSTISHLTNLSQLRISDINGPSQDFPSLSNMSGMIRLILRNCNITGKIPSYFWTMKSLEMLDLSFNNMFGEIPAMVHVGHLRFLFLTGNKLSGNVPDSILMDGSNVYVFYLRHFNFNIANDLSYNNFTWQGPGKTTCADYLNLNLNLFRSSSGTNALQGVLPCSQTLTCPRYSSCLHVNCGGNNIQVRENGKNILYIGDGDVTGGAAKYYVDYVNHWGFSSTGDYMDDDSKPCSDQKNGSRKLVIGVGFGVTAVCLVLIVALCLERTKNIMSLVDERLGSEINTTETKNLVKVALLCTNPSPSLRPTMSEVVNMLEGRVSIPDVIPEGNAFSEDIRFKAMRDIHQNKEGHSASTSQTEGSTGLLTYSTPSILGYDTHEISSEP</sequence>
<evidence type="ECO:0000256" key="3">
    <source>
        <dbReference type="SAM" id="MobiDB-lite"/>
    </source>
</evidence>
<evidence type="ECO:0000256" key="5">
    <source>
        <dbReference type="SAM" id="SignalP"/>
    </source>
</evidence>
<protein>
    <recommendedName>
        <fullName evidence="6">Disease resistance R13L4/SHOC-2-like LRR domain-containing protein</fullName>
    </recommendedName>
</protein>
<dbReference type="EMBL" id="DF973189">
    <property type="protein sequence ID" value="GAU18795.1"/>
    <property type="molecule type" value="Genomic_DNA"/>
</dbReference>
<dbReference type="Pfam" id="PF23598">
    <property type="entry name" value="LRR_14"/>
    <property type="match status" value="1"/>
</dbReference>
<dbReference type="SUPFAM" id="SSF52058">
    <property type="entry name" value="L domain-like"/>
    <property type="match status" value="1"/>
</dbReference>
<evidence type="ECO:0000313" key="7">
    <source>
        <dbReference type="EMBL" id="GAU18795.1"/>
    </source>
</evidence>
<name>A0A2Z6MRC3_TRISU</name>
<comment type="subcellular location">
    <subcellularLocation>
        <location evidence="1">Membrane</location>
        <topology evidence="1">Single-pass type I membrane protein</topology>
    </subcellularLocation>
</comment>
<evidence type="ECO:0000256" key="1">
    <source>
        <dbReference type="ARBA" id="ARBA00004479"/>
    </source>
</evidence>
<feature type="transmembrane region" description="Helical" evidence="4">
    <location>
        <begin position="482"/>
        <end position="503"/>
    </location>
</feature>
<keyword evidence="8" id="KW-1185">Reference proteome</keyword>
<dbReference type="Proteomes" id="UP000242715">
    <property type="component" value="Unassembled WGS sequence"/>
</dbReference>
<dbReference type="PANTHER" id="PTHR48006">
    <property type="entry name" value="LEUCINE-RICH REPEAT-CONTAINING PROTEIN DDB_G0281931-RELATED"/>
    <property type="match status" value="1"/>
</dbReference>